<dbReference type="SUPFAM" id="SSF46894">
    <property type="entry name" value="C-terminal effector domain of the bipartite response regulators"/>
    <property type="match status" value="1"/>
</dbReference>
<evidence type="ECO:0000256" key="1">
    <source>
        <dbReference type="ARBA" id="ARBA00005820"/>
    </source>
</evidence>
<dbReference type="InterPro" id="IPR049945">
    <property type="entry name" value="AAA_22"/>
</dbReference>
<accession>A0ABS2SG87</accession>
<proteinExistence type="inferred from homology"/>
<dbReference type="Pfam" id="PF00486">
    <property type="entry name" value="Trans_reg_C"/>
    <property type="match status" value="1"/>
</dbReference>
<dbReference type="InterPro" id="IPR005158">
    <property type="entry name" value="BTAD"/>
</dbReference>
<evidence type="ECO:0000313" key="5">
    <source>
        <dbReference type="EMBL" id="MBM7815270.1"/>
    </source>
</evidence>
<dbReference type="PANTHER" id="PTHR47691">
    <property type="entry name" value="REGULATOR-RELATED"/>
    <property type="match status" value="1"/>
</dbReference>
<reference evidence="5 6" key="1">
    <citation type="submission" date="2021-01" db="EMBL/GenBank/DDBJ databases">
        <title>Sequencing the genomes of 1000 actinobacteria strains.</title>
        <authorList>
            <person name="Klenk H.-P."/>
        </authorList>
    </citation>
    <scope>NUCLEOTIDE SEQUENCE [LARGE SCALE GENOMIC DNA]</scope>
    <source>
        <strain evidence="5 6">DSM 44581</strain>
    </source>
</reference>
<dbReference type="PRINTS" id="PR00364">
    <property type="entry name" value="DISEASERSIST"/>
</dbReference>
<dbReference type="SMART" id="SM00862">
    <property type="entry name" value="Trans_reg_C"/>
    <property type="match status" value="1"/>
</dbReference>
<dbReference type="Gene3D" id="3.40.50.300">
    <property type="entry name" value="P-loop containing nucleotide triphosphate hydrolases"/>
    <property type="match status" value="1"/>
</dbReference>
<sequence>MMFGVLGPMVVRRSDGAEVPVGGPRLRALLAVLLVDAGRVVGVDRLVEAVYGQAPPVGVANAVQSQVSRLRSLLGVEVERSAAGYRLVVGREQVDALLFEDLLARGLPGEALALWRGPALRDVGDAPFAAGVAARWEELRLRAVEDHEGVVPTGVLRELVAAHPLRERLVARLVRVLHREGRQAEALGLFDRTRRVLARELGADPSPVLAQAHLEVVRGERAPGRHVLPAQLTSFVGRAPEVRSVRAALGSSRLVTLVGPGGAGKTRLAVEVASLDPGDVFFVDLAPLGAGADVPQAVVTALGLREDGPRVVSSPVQRLVAALAERSVLVVLDNCEHVVADAAVLAGVLLAACPGLRVLATSREALGVTGEVVRPVPPLGVADVGSPAVRLFADRAVAVDPSFVLDGVSGPVVVEICRALDGMPLAIELAAARVRSLPVVEVAARLGDRFRLLSRGSRAAAPRHRTLHAVVEWSWDLLEEQERVLARRLTVFSGGATLESAAVVCGVAGTDELLPSLVDKSLVEVSGGRYRMLDTIRAFCAQRLVEAGEQEVVRAAHARWVLGLVVEASPHLLRAEQLSWLERLSAEHGNVKAAVRWAAGADVGLALRLAAESGWYFWVRGLRTEGSVLAEEVVRAVGPVAPPGLAEEHLLCVLSASSRGSSSGSGVVSPGRAAPEGFSGPPTRPFVTMLWGMVHGVPDVAAPSLAARGDLIGPDAWSQALARLGLGLQYQYAGRLAEARVAHEESLAGFRALGERWGTSMSLTRLAALARVEGDLAGAVAFLDEALGLSAVFGATEHTASMLAQRAECECRRGGFDSAWADLGRAAELARSQGAVETLAEVWWGMAEVCRCRGDLAGARWWCEEALRVCPVGWFGPEEVRAVVRVSLGWVALAEGDRAAARELVGVALGSAVEWGNWVVLARVAEVRAALAAAEGDAACAALLLGAAGGLRGTGVVVEAEVLDTRREVAAVLGARVFEAEVARGAALGRDGVLSVLGG</sequence>
<dbReference type="Proteomes" id="UP001195724">
    <property type="component" value="Unassembled WGS sequence"/>
</dbReference>
<feature type="DNA-binding region" description="OmpR/PhoB-type" evidence="3">
    <location>
        <begin position="1"/>
        <end position="89"/>
    </location>
</feature>
<dbReference type="Gene3D" id="1.10.10.10">
    <property type="entry name" value="Winged helix-like DNA-binding domain superfamily/Winged helix DNA-binding domain"/>
    <property type="match status" value="1"/>
</dbReference>
<dbReference type="InterPro" id="IPR058852">
    <property type="entry name" value="HTH_77"/>
</dbReference>
<dbReference type="CDD" id="cd15831">
    <property type="entry name" value="BTAD"/>
    <property type="match status" value="1"/>
</dbReference>
<dbReference type="Pfam" id="PF03704">
    <property type="entry name" value="BTAD"/>
    <property type="match status" value="1"/>
</dbReference>
<comment type="similarity">
    <text evidence="1">Belongs to the AfsR/DnrI/RedD regulatory family.</text>
</comment>
<evidence type="ECO:0000256" key="3">
    <source>
        <dbReference type="PROSITE-ProRule" id="PRU01091"/>
    </source>
</evidence>
<dbReference type="SUPFAM" id="SSF52540">
    <property type="entry name" value="P-loop containing nucleoside triphosphate hydrolases"/>
    <property type="match status" value="1"/>
</dbReference>
<keyword evidence="2 3" id="KW-0238">DNA-binding</keyword>
<dbReference type="SUPFAM" id="SSF48452">
    <property type="entry name" value="TPR-like"/>
    <property type="match status" value="2"/>
</dbReference>
<evidence type="ECO:0000313" key="6">
    <source>
        <dbReference type="Proteomes" id="UP001195724"/>
    </source>
</evidence>
<dbReference type="InterPro" id="IPR001867">
    <property type="entry name" value="OmpR/PhoB-type_DNA-bd"/>
</dbReference>
<dbReference type="SMART" id="SM01043">
    <property type="entry name" value="BTAD"/>
    <property type="match status" value="1"/>
</dbReference>
<name>A0ABS2SG87_9PSEU</name>
<protein>
    <submittedName>
        <fullName evidence="5">ATPase</fullName>
    </submittedName>
</protein>
<dbReference type="InterPro" id="IPR011990">
    <property type="entry name" value="TPR-like_helical_dom_sf"/>
</dbReference>
<dbReference type="PROSITE" id="PS51755">
    <property type="entry name" value="OMPR_PHOB"/>
    <property type="match status" value="1"/>
</dbReference>
<feature type="domain" description="OmpR/PhoB-type" evidence="4">
    <location>
        <begin position="1"/>
        <end position="89"/>
    </location>
</feature>
<comment type="caution">
    <text evidence="5">The sequence shown here is derived from an EMBL/GenBank/DDBJ whole genome shotgun (WGS) entry which is preliminary data.</text>
</comment>
<dbReference type="Pfam" id="PF13401">
    <property type="entry name" value="AAA_22"/>
    <property type="match status" value="1"/>
</dbReference>
<evidence type="ECO:0000256" key="2">
    <source>
        <dbReference type="ARBA" id="ARBA00023125"/>
    </source>
</evidence>
<dbReference type="InterPro" id="IPR016032">
    <property type="entry name" value="Sig_transdc_resp-reg_C-effctor"/>
</dbReference>
<gene>
    <name evidence="5" type="ORF">JOE68_006135</name>
</gene>
<dbReference type="Gene3D" id="1.25.40.10">
    <property type="entry name" value="Tetratricopeptide repeat domain"/>
    <property type="match status" value="2"/>
</dbReference>
<dbReference type="EMBL" id="JAFBCL010000001">
    <property type="protein sequence ID" value="MBM7815270.1"/>
    <property type="molecule type" value="Genomic_DNA"/>
</dbReference>
<keyword evidence="6" id="KW-1185">Reference proteome</keyword>
<organism evidence="5 6">
    <name type="scientific">Saccharothrix algeriensis</name>
    <dbReference type="NCBI Taxonomy" id="173560"/>
    <lineage>
        <taxon>Bacteria</taxon>
        <taxon>Bacillati</taxon>
        <taxon>Actinomycetota</taxon>
        <taxon>Actinomycetes</taxon>
        <taxon>Pseudonocardiales</taxon>
        <taxon>Pseudonocardiaceae</taxon>
        <taxon>Saccharothrix</taxon>
    </lineage>
</organism>
<evidence type="ECO:0000259" key="4">
    <source>
        <dbReference type="PROSITE" id="PS51755"/>
    </source>
</evidence>
<dbReference type="InterPro" id="IPR036388">
    <property type="entry name" value="WH-like_DNA-bd_sf"/>
</dbReference>
<dbReference type="Pfam" id="PF25872">
    <property type="entry name" value="HTH_77"/>
    <property type="match status" value="1"/>
</dbReference>
<dbReference type="InterPro" id="IPR027417">
    <property type="entry name" value="P-loop_NTPase"/>
</dbReference>
<dbReference type="PANTHER" id="PTHR47691:SF3">
    <property type="entry name" value="HTH-TYPE TRANSCRIPTIONAL REGULATOR RV0890C-RELATED"/>
    <property type="match status" value="1"/>
</dbReference>